<dbReference type="CDD" id="cd04182">
    <property type="entry name" value="GT_2_like_f"/>
    <property type="match status" value="1"/>
</dbReference>
<evidence type="ECO:0000313" key="3">
    <source>
        <dbReference type="EMBL" id="MBB3860338.1"/>
    </source>
</evidence>
<dbReference type="Gene3D" id="3.90.550.10">
    <property type="entry name" value="Spore Coat Polysaccharide Biosynthesis Protein SpsA, Chain A"/>
    <property type="match status" value="1"/>
</dbReference>
<dbReference type="PANTHER" id="PTHR43777:SF1">
    <property type="entry name" value="MOLYBDENUM COFACTOR CYTIDYLYLTRANSFERASE"/>
    <property type="match status" value="1"/>
</dbReference>
<evidence type="ECO:0000256" key="1">
    <source>
        <dbReference type="ARBA" id="ARBA00022842"/>
    </source>
</evidence>
<dbReference type="InterPro" id="IPR029044">
    <property type="entry name" value="Nucleotide-diphossugar_trans"/>
</dbReference>
<comment type="caution">
    <text evidence="3">The sequence shown here is derived from an EMBL/GenBank/DDBJ whole genome shotgun (WGS) entry which is preliminary data.</text>
</comment>
<dbReference type="PANTHER" id="PTHR43777">
    <property type="entry name" value="MOLYBDENUM COFACTOR CYTIDYLYLTRANSFERASE"/>
    <property type="match status" value="1"/>
</dbReference>
<feature type="domain" description="MobA-like NTP transferase" evidence="2">
    <location>
        <begin position="5"/>
        <end position="153"/>
    </location>
</feature>
<dbReference type="EMBL" id="JACICY010000003">
    <property type="protein sequence ID" value="MBB3860338.1"/>
    <property type="molecule type" value="Genomic_DNA"/>
</dbReference>
<dbReference type="InterPro" id="IPR025877">
    <property type="entry name" value="MobA-like_NTP_Trfase"/>
</dbReference>
<keyword evidence="3" id="KW-0548">Nucleotidyltransferase</keyword>
<accession>A0A7W5ZWE6</accession>
<dbReference type="Proteomes" id="UP000562395">
    <property type="component" value="Unassembled WGS sequence"/>
</dbReference>
<dbReference type="RefSeq" id="WP_183612609.1">
    <property type="nucleotide sequence ID" value="NZ_JACICY010000003.1"/>
</dbReference>
<keyword evidence="3" id="KW-0808">Transferase</keyword>
<protein>
    <submittedName>
        <fullName evidence="3">CTP:molybdopterin cytidylyltransferase MocA</fullName>
    </submittedName>
</protein>
<sequence>MTALILLAAGRGSRFGGAKLGADLAGKPLARHAADRLAAMAFTRHIAVCSTATPELPGFERLLLDPVDAPLSRSIAMGIAALDHEDAALIALADMPLVTIEHFQRLLEHFDGDRVGTRVGNVTMVPAMFGARRFAALKALDGDRGAGALLRDASAVTLDPALALDVDTPDDLAALQGL</sequence>
<gene>
    <name evidence="3" type="ORF">GGQ88_001604</name>
</gene>
<organism evidence="3 4">
    <name type="scientific">Novosphingobium hassiacum</name>
    <dbReference type="NCBI Taxonomy" id="173676"/>
    <lineage>
        <taxon>Bacteria</taxon>
        <taxon>Pseudomonadati</taxon>
        <taxon>Pseudomonadota</taxon>
        <taxon>Alphaproteobacteria</taxon>
        <taxon>Sphingomonadales</taxon>
        <taxon>Sphingomonadaceae</taxon>
        <taxon>Novosphingobium</taxon>
    </lineage>
</organism>
<dbReference type="Pfam" id="PF12804">
    <property type="entry name" value="NTP_transf_3"/>
    <property type="match status" value="1"/>
</dbReference>
<evidence type="ECO:0000313" key="4">
    <source>
        <dbReference type="Proteomes" id="UP000562395"/>
    </source>
</evidence>
<proteinExistence type="predicted"/>
<evidence type="ECO:0000259" key="2">
    <source>
        <dbReference type="Pfam" id="PF12804"/>
    </source>
</evidence>
<keyword evidence="4" id="KW-1185">Reference proteome</keyword>
<reference evidence="3 4" key="1">
    <citation type="submission" date="2020-08" db="EMBL/GenBank/DDBJ databases">
        <title>Genomic Encyclopedia of Type Strains, Phase IV (KMG-IV): sequencing the most valuable type-strain genomes for metagenomic binning, comparative biology and taxonomic classification.</title>
        <authorList>
            <person name="Goeker M."/>
        </authorList>
    </citation>
    <scope>NUCLEOTIDE SEQUENCE [LARGE SCALE GENOMIC DNA]</scope>
    <source>
        <strain evidence="3 4">DSM 14552</strain>
    </source>
</reference>
<name>A0A7W5ZWE6_9SPHN</name>
<dbReference type="AlphaFoldDB" id="A0A7W5ZWE6"/>
<dbReference type="GO" id="GO:0016779">
    <property type="term" value="F:nucleotidyltransferase activity"/>
    <property type="evidence" value="ECO:0007669"/>
    <property type="project" value="UniProtKB-KW"/>
</dbReference>
<dbReference type="SUPFAM" id="SSF53448">
    <property type="entry name" value="Nucleotide-diphospho-sugar transferases"/>
    <property type="match status" value="1"/>
</dbReference>
<keyword evidence="1" id="KW-0460">Magnesium</keyword>